<dbReference type="SUPFAM" id="SSF54197">
    <property type="entry name" value="HIT-like"/>
    <property type="match status" value="1"/>
</dbReference>
<dbReference type="CDD" id="cd01276">
    <property type="entry name" value="PKCI_related"/>
    <property type="match status" value="1"/>
</dbReference>
<feature type="domain" description="HIT" evidence="4">
    <location>
        <begin position="4"/>
        <end position="113"/>
    </location>
</feature>
<evidence type="ECO:0000256" key="3">
    <source>
        <dbReference type="PROSITE-ProRule" id="PRU00464"/>
    </source>
</evidence>
<gene>
    <name evidence="5" type="ORF">CEE37_04520</name>
</gene>
<dbReference type="PANTHER" id="PTHR23089">
    <property type="entry name" value="HISTIDINE TRIAD HIT PROTEIN"/>
    <property type="match status" value="1"/>
</dbReference>
<dbReference type="Gene3D" id="3.30.428.10">
    <property type="entry name" value="HIT-like"/>
    <property type="match status" value="1"/>
</dbReference>
<feature type="active site" description="Tele-AMP-histidine intermediate" evidence="1">
    <location>
        <position position="99"/>
    </location>
</feature>
<dbReference type="PROSITE" id="PS00892">
    <property type="entry name" value="HIT_1"/>
    <property type="match status" value="1"/>
</dbReference>
<dbReference type="InterPro" id="IPR011146">
    <property type="entry name" value="HIT-like"/>
</dbReference>
<dbReference type="PROSITE" id="PS51084">
    <property type="entry name" value="HIT_2"/>
    <property type="match status" value="1"/>
</dbReference>
<dbReference type="Pfam" id="PF11969">
    <property type="entry name" value="DcpS_C"/>
    <property type="match status" value="1"/>
</dbReference>
<feature type="short sequence motif" description="Histidine triad motif" evidence="2 3">
    <location>
        <begin position="97"/>
        <end position="101"/>
    </location>
</feature>
<evidence type="ECO:0000313" key="6">
    <source>
        <dbReference type="Proteomes" id="UP000319619"/>
    </source>
</evidence>
<proteinExistence type="predicted"/>
<comment type="caution">
    <text evidence="5">The sequence shown here is derived from an EMBL/GenBank/DDBJ whole genome shotgun (WGS) entry which is preliminary data.</text>
</comment>
<dbReference type="Proteomes" id="UP000319619">
    <property type="component" value="Unassembled WGS sequence"/>
</dbReference>
<name>A0A532V4A9_UNCL8</name>
<dbReference type="EMBL" id="NJBN01000002">
    <property type="protein sequence ID" value="TKJ41837.1"/>
    <property type="molecule type" value="Genomic_DNA"/>
</dbReference>
<organism evidence="5 6">
    <name type="scientific">candidate division LCP-89 bacterium B3_LCP</name>
    <dbReference type="NCBI Taxonomy" id="2012998"/>
    <lineage>
        <taxon>Bacteria</taxon>
        <taxon>Pseudomonadati</taxon>
        <taxon>Bacteria division LCP-89</taxon>
    </lineage>
</organism>
<evidence type="ECO:0000259" key="4">
    <source>
        <dbReference type="PROSITE" id="PS51084"/>
    </source>
</evidence>
<dbReference type="InterPro" id="IPR036265">
    <property type="entry name" value="HIT-like_sf"/>
</dbReference>
<dbReference type="PRINTS" id="PR00332">
    <property type="entry name" value="HISTRIAD"/>
</dbReference>
<evidence type="ECO:0000256" key="1">
    <source>
        <dbReference type="PIRSR" id="PIRSR601310-1"/>
    </source>
</evidence>
<dbReference type="InterPro" id="IPR001310">
    <property type="entry name" value="Histidine_triad_HIT"/>
</dbReference>
<dbReference type="AlphaFoldDB" id="A0A532V4A9"/>
<evidence type="ECO:0000256" key="2">
    <source>
        <dbReference type="PIRSR" id="PIRSR601310-3"/>
    </source>
</evidence>
<evidence type="ECO:0000313" key="5">
    <source>
        <dbReference type="EMBL" id="TKJ41837.1"/>
    </source>
</evidence>
<reference evidence="5 6" key="1">
    <citation type="submission" date="2017-06" db="EMBL/GenBank/DDBJ databases">
        <title>Novel microbial phyla capable of carbon fixation and sulfur reduction in deep-sea sediments.</title>
        <authorList>
            <person name="Huang J."/>
            <person name="Baker B."/>
            <person name="Wang Y."/>
        </authorList>
    </citation>
    <scope>NUCLEOTIDE SEQUENCE [LARGE SCALE GENOMIC DNA]</scope>
    <source>
        <strain evidence="5">B3_LCP</strain>
    </source>
</reference>
<accession>A0A532V4A9</accession>
<dbReference type="GO" id="GO:0003824">
    <property type="term" value="F:catalytic activity"/>
    <property type="evidence" value="ECO:0007669"/>
    <property type="project" value="InterPro"/>
</dbReference>
<protein>
    <submittedName>
        <fullName evidence="5">Histidine triad nucleotide-binding protein</fullName>
    </submittedName>
</protein>
<dbReference type="InterPro" id="IPR019808">
    <property type="entry name" value="Histidine_triad_CS"/>
</dbReference>
<sequence length="113" mass="12728">MDCIFCNITKGAIPADILHRDDDVMAFKDINPKAPVHILIIPIKHIETVLDLSDEDNALIGKMVMVANQLAEKEGIDENGFRLVFNCREHGGQEVYHLHLHLMGGRSFRWPPG</sequence>